<reference evidence="1 2" key="1">
    <citation type="submission" date="2018-11" db="EMBL/GenBank/DDBJ databases">
        <authorList>
            <consortium name="Pathogen Informatics"/>
        </authorList>
    </citation>
    <scope>NUCLEOTIDE SEQUENCE [LARGE SCALE GENOMIC DNA]</scope>
</reference>
<organism evidence="1 2">
    <name type="scientific">Dibothriocephalus latus</name>
    <name type="common">Fish tapeworm</name>
    <name type="synonym">Diphyllobothrium latum</name>
    <dbReference type="NCBI Taxonomy" id="60516"/>
    <lineage>
        <taxon>Eukaryota</taxon>
        <taxon>Metazoa</taxon>
        <taxon>Spiralia</taxon>
        <taxon>Lophotrochozoa</taxon>
        <taxon>Platyhelminthes</taxon>
        <taxon>Cestoda</taxon>
        <taxon>Eucestoda</taxon>
        <taxon>Diphyllobothriidea</taxon>
        <taxon>Diphyllobothriidae</taxon>
        <taxon>Dibothriocephalus</taxon>
    </lineage>
</organism>
<evidence type="ECO:0000313" key="1">
    <source>
        <dbReference type="EMBL" id="VDN11121.1"/>
    </source>
</evidence>
<evidence type="ECO:0000313" key="2">
    <source>
        <dbReference type="Proteomes" id="UP000281553"/>
    </source>
</evidence>
<dbReference type="EMBL" id="UYRU01050755">
    <property type="protein sequence ID" value="VDN11121.1"/>
    <property type="molecule type" value="Genomic_DNA"/>
</dbReference>
<gene>
    <name evidence="1" type="ORF">DILT_LOCUS6952</name>
</gene>
<dbReference type="AlphaFoldDB" id="A0A3P7LY88"/>
<dbReference type="Proteomes" id="UP000281553">
    <property type="component" value="Unassembled WGS sequence"/>
</dbReference>
<sequence>MSASHAVRDVKGATSAGRTKENDRVDFLAGRFPGFELKEHEEEHRCAFAPKFVWYQHTSAILGREREQRQLDEQRAAKRENCSFREANSSTLADTCLTKCSFTVEEGVEIWAIDGDWNHCISIIRSAISTSWCQHWLSETALSRSISAFDFEWEVLAGGFDNKNWTLGITLGGKTSTSW</sequence>
<keyword evidence="2" id="KW-1185">Reference proteome</keyword>
<protein>
    <submittedName>
        <fullName evidence="1">Uncharacterized protein</fullName>
    </submittedName>
</protein>
<proteinExistence type="predicted"/>
<name>A0A3P7LY88_DIBLA</name>
<accession>A0A3P7LY88</accession>